<proteinExistence type="predicted"/>
<evidence type="ECO:0000313" key="2">
    <source>
        <dbReference type="Proteomes" id="UP000598467"/>
    </source>
</evidence>
<dbReference type="RefSeq" id="WP_190291363.1">
    <property type="nucleotide sequence ID" value="NZ_JABFCZ010000010.1"/>
</dbReference>
<evidence type="ECO:0000313" key="1">
    <source>
        <dbReference type="EMBL" id="MBD1546697.1"/>
    </source>
</evidence>
<dbReference type="Pfam" id="PF19879">
    <property type="entry name" value="DUF6352"/>
    <property type="match status" value="1"/>
</dbReference>
<name>A0A926S6P2_9HYPH</name>
<sequence length="337" mass="38581">MPPFWKSAGYHLVEREKNGWLLVTPDLLRAYLTRPEIHPVEESCPAEHRLFERLMDDPFASVSESELQEIQDRDTADNYSVVLAFRDHLVKNKTVEGAYSALFREGTISVPPVFLDQLVHLILRNILRNCQDPMRLRAAELFFREQVVTLNEGTVTIADAEIVEMMSETGGLGGLGALLMESGTPMREVALDVLSEENAEIYWDRSDRFDTALDFRFTQPGPDAFARVLEAWIRHFHQVQVRIQPVQQIRDEHWSWHIGLDADATAILNALFNEEPLSEADNLRILGLFRLDFENRSDMRADLRGKPVWLGLAMSPDYKIRMKPQNLLVNLPLASES</sequence>
<dbReference type="EMBL" id="JABFCZ010000010">
    <property type="protein sequence ID" value="MBD1546697.1"/>
    <property type="molecule type" value="Genomic_DNA"/>
</dbReference>
<gene>
    <name evidence="1" type="ORF">HK439_10520</name>
</gene>
<dbReference type="Proteomes" id="UP000598467">
    <property type="component" value="Unassembled WGS sequence"/>
</dbReference>
<dbReference type="InterPro" id="IPR045932">
    <property type="entry name" value="DUF6352"/>
</dbReference>
<reference evidence="1" key="1">
    <citation type="submission" date="2020-05" db="EMBL/GenBank/DDBJ databases">
        <title>Identification of trans-AT polyketide cluster in two marine bacteria, producers of a novel glutaramide-containing polyketide sesbanimide D and analogs.</title>
        <authorList>
            <person name="Kacar D."/>
            <person name="Rodriguez P."/>
            <person name="Canedo L."/>
            <person name="Gonzalez E."/>
            <person name="Galan B."/>
            <person name="De La Calle F."/>
            <person name="Garcia J.L."/>
        </authorList>
    </citation>
    <scope>NUCLEOTIDE SEQUENCE</scope>
    <source>
        <strain evidence="1">PHM038</strain>
    </source>
</reference>
<organism evidence="1 2">
    <name type="scientific">Roseibium aggregatum</name>
    <dbReference type="NCBI Taxonomy" id="187304"/>
    <lineage>
        <taxon>Bacteria</taxon>
        <taxon>Pseudomonadati</taxon>
        <taxon>Pseudomonadota</taxon>
        <taxon>Alphaproteobacteria</taxon>
        <taxon>Hyphomicrobiales</taxon>
        <taxon>Stappiaceae</taxon>
        <taxon>Roseibium</taxon>
    </lineage>
</organism>
<protein>
    <submittedName>
        <fullName evidence="1">Uncharacterized protein</fullName>
    </submittedName>
</protein>
<comment type="caution">
    <text evidence="1">The sequence shown here is derived from an EMBL/GenBank/DDBJ whole genome shotgun (WGS) entry which is preliminary data.</text>
</comment>
<dbReference type="AlphaFoldDB" id="A0A926S6P2"/>
<accession>A0A926S6P2</accession>